<evidence type="ECO:0000256" key="2">
    <source>
        <dbReference type="ARBA" id="ARBA00023295"/>
    </source>
</evidence>
<keyword evidence="2" id="KW-0326">Glycosidase</keyword>
<dbReference type="RefSeq" id="WP_171197943.1">
    <property type="nucleotide sequence ID" value="NZ_JABEND010000001.1"/>
</dbReference>
<evidence type="ECO:0000313" key="4">
    <source>
        <dbReference type="Proteomes" id="UP000562984"/>
    </source>
</evidence>
<protein>
    <recommendedName>
        <fullName evidence="5">Alpha-galactosidase</fullName>
    </recommendedName>
</protein>
<name>A0A849A574_9ACTN</name>
<evidence type="ECO:0000256" key="1">
    <source>
        <dbReference type="ARBA" id="ARBA00022801"/>
    </source>
</evidence>
<dbReference type="InterPro" id="IPR002252">
    <property type="entry name" value="Glyco_hydro_36"/>
</dbReference>
<dbReference type="GO" id="GO:0016052">
    <property type="term" value="P:carbohydrate catabolic process"/>
    <property type="evidence" value="ECO:0007669"/>
    <property type="project" value="InterPro"/>
</dbReference>
<dbReference type="Proteomes" id="UP000562984">
    <property type="component" value="Unassembled WGS sequence"/>
</dbReference>
<organism evidence="3 4">
    <name type="scientific">Nakamurella aerolata</name>
    <dbReference type="NCBI Taxonomy" id="1656892"/>
    <lineage>
        <taxon>Bacteria</taxon>
        <taxon>Bacillati</taxon>
        <taxon>Actinomycetota</taxon>
        <taxon>Actinomycetes</taxon>
        <taxon>Nakamurellales</taxon>
        <taxon>Nakamurellaceae</taxon>
        <taxon>Nakamurella</taxon>
    </lineage>
</organism>
<dbReference type="PRINTS" id="PR00743">
    <property type="entry name" value="GLHYDRLASE36"/>
</dbReference>
<sequence>MLDLTLPAAWQHVRDQVDAILTEYDIDYVKWDHNRDLLEAGSNAHGNVAAFHHQTAAHAALLADLRARHPAVQWESCSSGGGRVDLQTIEQVQRFWASDMTDALMRQHIQRWTAQLVAPEYLGAHVSAPVSHQTGRAIGLDFRCATALFGSFGIEWDLSDVSQPELDRLAWWVQRYREWKPLLHSGRMFRIDTGDPAILAHGVVGPDRDRALLACVQLDESRNDRGVTLRIPGLEPDAEHSLRWWEPMSEQQRWKGAGLLPETGPVGDDTVTGKALSDIGIWLPRRHPQTVLLVQLAKVTEPG</sequence>
<keyword evidence="4" id="KW-1185">Reference proteome</keyword>
<accession>A0A849A574</accession>
<dbReference type="InterPro" id="IPR013785">
    <property type="entry name" value="Aldolase_TIM"/>
</dbReference>
<gene>
    <name evidence="3" type="ORF">HKD39_00790</name>
</gene>
<dbReference type="AlphaFoldDB" id="A0A849A574"/>
<dbReference type="Gene3D" id="2.60.40.1180">
    <property type="entry name" value="Golgi alpha-mannosidase II"/>
    <property type="match status" value="1"/>
</dbReference>
<evidence type="ECO:0008006" key="5">
    <source>
        <dbReference type="Google" id="ProtNLM"/>
    </source>
</evidence>
<comment type="caution">
    <text evidence="3">The sequence shown here is derived from an EMBL/GenBank/DDBJ whole genome shotgun (WGS) entry which is preliminary data.</text>
</comment>
<evidence type="ECO:0000313" key="3">
    <source>
        <dbReference type="EMBL" id="NNG34278.1"/>
    </source>
</evidence>
<dbReference type="SUPFAM" id="SSF51445">
    <property type="entry name" value="(Trans)glycosidases"/>
    <property type="match status" value="1"/>
</dbReference>
<dbReference type="Pfam" id="PF02065">
    <property type="entry name" value="Melibiase"/>
    <property type="match status" value="1"/>
</dbReference>
<dbReference type="InterPro" id="IPR017853">
    <property type="entry name" value="GH"/>
</dbReference>
<keyword evidence="1" id="KW-0378">Hydrolase</keyword>
<dbReference type="Gene3D" id="3.20.20.70">
    <property type="entry name" value="Aldolase class I"/>
    <property type="match status" value="1"/>
</dbReference>
<dbReference type="EMBL" id="JABEND010000001">
    <property type="protein sequence ID" value="NNG34278.1"/>
    <property type="molecule type" value="Genomic_DNA"/>
</dbReference>
<reference evidence="3 4" key="1">
    <citation type="submission" date="2020-05" db="EMBL/GenBank/DDBJ databases">
        <title>Nakamurella sp. DB0629 isolated from air conditioner.</title>
        <authorList>
            <person name="Kim D.H."/>
            <person name="Kim D.-U."/>
        </authorList>
    </citation>
    <scope>NUCLEOTIDE SEQUENCE [LARGE SCALE GENOMIC DNA]</scope>
    <source>
        <strain evidence="3 4">DB0629</strain>
    </source>
</reference>
<dbReference type="InterPro" id="IPR013780">
    <property type="entry name" value="Glyco_hydro_b"/>
</dbReference>
<proteinExistence type="predicted"/>
<dbReference type="GO" id="GO:0004557">
    <property type="term" value="F:alpha-galactosidase activity"/>
    <property type="evidence" value="ECO:0007669"/>
    <property type="project" value="InterPro"/>
</dbReference>